<dbReference type="SUPFAM" id="SSF51735">
    <property type="entry name" value="NAD(P)-binding Rossmann-fold domains"/>
    <property type="match status" value="1"/>
</dbReference>
<evidence type="ECO:0000313" key="13">
    <source>
        <dbReference type="EMBL" id="CAA9418328.1"/>
    </source>
</evidence>
<dbReference type="EC" id="1.1.1.95" evidence="11"/>
<organism evidence="13">
    <name type="scientific">uncultured Rubellimicrobium sp</name>
    <dbReference type="NCBI Taxonomy" id="543078"/>
    <lineage>
        <taxon>Bacteria</taxon>
        <taxon>Pseudomonadati</taxon>
        <taxon>Pseudomonadota</taxon>
        <taxon>Alphaproteobacteria</taxon>
        <taxon>Rhodobacterales</taxon>
        <taxon>Roseobacteraceae</taxon>
        <taxon>Rubellimicrobium</taxon>
        <taxon>environmental samples</taxon>
    </lineage>
</organism>
<comment type="function">
    <text evidence="1">Catalyzes the reversible oxidation of 3-phospho-D-glycerate to 3-phosphonooxypyruvate, the first step of the phosphorylated L-serine biosynthesis pathway. Also catalyzes the reversible oxidation of 2-hydroxyglutarate to 2-oxoglutarate.</text>
</comment>
<proteinExistence type="inferred from homology"/>
<comment type="pathway">
    <text evidence="2 11">Amino-acid biosynthesis; L-serine biosynthesis; L-serine from 3-phospho-D-glycerate: step 1/3.</text>
</comment>
<feature type="domain" description="ACT" evidence="12">
    <location>
        <begin position="461"/>
        <end position="536"/>
    </location>
</feature>
<comment type="similarity">
    <text evidence="3 11">Belongs to the D-isomer specific 2-hydroxyacid dehydrogenase family.</text>
</comment>
<dbReference type="SUPFAM" id="SSF55021">
    <property type="entry name" value="ACT-like"/>
    <property type="match status" value="1"/>
</dbReference>
<evidence type="ECO:0000256" key="10">
    <source>
        <dbReference type="ARBA" id="ARBA00048731"/>
    </source>
</evidence>
<dbReference type="InterPro" id="IPR006139">
    <property type="entry name" value="D-isomer_2_OHA_DH_cat_dom"/>
</dbReference>
<dbReference type="Pfam" id="PF02826">
    <property type="entry name" value="2-Hacid_dh_C"/>
    <property type="match status" value="1"/>
</dbReference>
<dbReference type="PROSITE" id="PS00671">
    <property type="entry name" value="D_2_HYDROXYACID_DH_3"/>
    <property type="match status" value="1"/>
</dbReference>
<dbReference type="InterPro" id="IPR045865">
    <property type="entry name" value="ACT-like_dom_sf"/>
</dbReference>
<sequence>FKEPNMAPRVLISDELSTAAVQIFKDRGVEVDYQPKLGKDKDALLAIIGDYDGLAIRSATKATEKLIASASNLKVIGRAGIGVDNVDIPAASKKGIIVMNTPFGNSITTAEHAIAMMLAVARQIPEANASTHAGKWEKSRFMGVELTGKTLGVIGAGNIGGIVCDRARGLKMKVVAYDPFLGEEKAQQMGVEKVELEELFRRADFITLHVPLTDQTRNILSREAIAKLKPGVRIVNCARGGLVDEAALAEALNSGHVAGAAFDVFAVEPATDSPLFGLPNVVVTPHLGAATTEAQENVALQVAEQMADYLLTGAVTNALNMPSVTAEEAKVMGPWIRLAGHLGNFVGQMTDEPITAINVLYDGVAAGMNLAALNCAVIAGILRRANPDVNLVSAPVIARERGIHISTTRQDQSGMFEGYVKVTVVTDLRERSVAGTVFSDGKPRFIQIKGITVDAEIGANMVYTTNEDVPGIIGALGRTMGENGVNIANFTLGRSSRGGEAIAILYVDDPVPEVILDQLRGTGMFSQVKALQFDMA</sequence>
<dbReference type="SUPFAM" id="SSF52283">
    <property type="entry name" value="Formate/glycerate dehydrogenase catalytic domain-like"/>
    <property type="match status" value="1"/>
</dbReference>
<dbReference type="PROSITE" id="PS00065">
    <property type="entry name" value="D_2_HYDROXYACID_DH_1"/>
    <property type="match status" value="1"/>
</dbReference>
<accession>A0A6J4PK76</accession>
<comment type="catalytic activity">
    <reaction evidence="9">
        <text>(R)-2-hydroxyglutarate + NAD(+) = 2-oxoglutarate + NADH + H(+)</text>
        <dbReference type="Rhea" id="RHEA:49612"/>
        <dbReference type="ChEBI" id="CHEBI:15378"/>
        <dbReference type="ChEBI" id="CHEBI:15801"/>
        <dbReference type="ChEBI" id="CHEBI:16810"/>
        <dbReference type="ChEBI" id="CHEBI:57540"/>
        <dbReference type="ChEBI" id="CHEBI:57945"/>
        <dbReference type="EC" id="1.1.1.399"/>
    </reaction>
</comment>
<evidence type="ECO:0000256" key="4">
    <source>
        <dbReference type="ARBA" id="ARBA00021582"/>
    </source>
</evidence>
<reference evidence="13" key="1">
    <citation type="submission" date="2020-02" db="EMBL/GenBank/DDBJ databases">
        <authorList>
            <person name="Meier V. D."/>
        </authorList>
    </citation>
    <scope>NUCLEOTIDE SEQUENCE</scope>
    <source>
        <strain evidence="13">AVDCRST_MAG15</strain>
    </source>
</reference>
<dbReference type="InterPro" id="IPR045626">
    <property type="entry name" value="PGDH_ASB_dom"/>
</dbReference>
<keyword evidence="8 11" id="KW-0718">Serine biosynthesis</keyword>
<keyword evidence="5 11" id="KW-0028">Amino-acid biosynthesis</keyword>
<dbReference type="PANTHER" id="PTHR42789:SF1">
    <property type="entry name" value="D-ISOMER SPECIFIC 2-HYDROXYACID DEHYDROGENASE FAMILY PROTEIN (AFU_ORTHOLOGUE AFUA_6G10090)"/>
    <property type="match status" value="1"/>
</dbReference>
<dbReference type="FunFam" id="3.40.50.720:FF:000021">
    <property type="entry name" value="D-3-phosphoglycerate dehydrogenase"/>
    <property type="match status" value="1"/>
</dbReference>
<dbReference type="AlphaFoldDB" id="A0A6J4PK76"/>
<evidence type="ECO:0000256" key="3">
    <source>
        <dbReference type="ARBA" id="ARBA00005854"/>
    </source>
</evidence>
<dbReference type="InterPro" id="IPR002912">
    <property type="entry name" value="ACT_dom"/>
</dbReference>
<comment type="catalytic activity">
    <reaction evidence="10 11">
        <text>(2R)-3-phosphoglycerate + NAD(+) = 3-phosphooxypyruvate + NADH + H(+)</text>
        <dbReference type="Rhea" id="RHEA:12641"/>
        <dbReference type="ChEBI" id="CHEBI:15378"/>
        <dbReference type="ChEBI" id="CHEBI:18110"/>
        <dbReference type="ChEBI" id="CHEBI:57540"/>
        <dbReference type="ChEBI" id="CHEBI:57945"/>
        <dbReference type="ChEBI" id="CHEBI:58272"/>
        <dbReference type="EC" id="1.1.1.95"/>
    </reaction>
</comment>
<gene>
    <name evidence="13" type="ORF">AVDCRST_MAG15-2019</name>
</gene>
<dbReference type="InterPro" id="IPR006140">
    <property type="entry name" value="D-isomer_DH_NAD-bd"/>
</dbReference>
<dbReference type="Gene3D" id="3.30.1330.90">
    <property type="entry name" value="D-3-phosphoglycerate dehydrogenase, domain 3"/>
    <property type="match status" value="1"/>
</dbReference>
<dbReference type="PROSITE" id="PS51671">
    <property type="entry name" value="ACT"/>
    <property type="match status" value="1"/>
</dbReference>
<dbReference type="GO" id="GO:0006564">
    <property type="term" value="P:L-serine biosynthetic process"/>
    <property type="evidence" value="ECO:0007669"/>
    <property type="project" value="UniProtKB-UniRule"/>
</dbReference>
<dbReference type="CDD" id="cd04902">
    <property type="entry name" value="ACT_3PGDH-xct"/>
    <property type="match status" value="1"/>
</dbReference>
<evidence type="ECO:0000256" key="5">
    <source>
        <dbReference type="ARBA" id="ARBA00022605"/>
    </source>
</evidence>
<dbReference type="UniPathway" id="UPA00135">
    <property type="reaction ID" value="UER00196"/>
</dbReference>
<dbReference type="InterPro" id="IPR029752">
    <property type="entry name" value="D-isomer_DH_CS1"/>
</dbReference>
<evidence type="ECO:0000256" key="6">
    <source>
        <dbReference type="ARBA" id="ARBA00023002"/>
    </source>
</evidence>
<dbReference type="PROSITE" id="PS00670">
    <property type="entry name" value="D_2_HYDROXYACID_DH_2"/>
    <property type="match status" value="1"/>
</dbReference>
<dbReference type="InterPro" id="IPR029009">
    <property type="entry name" value="ASB_dom_sf"/>
</dbReference>
<keyword evidence="6 11" id="KW-0560">Oxidoreductase</keyword>
<evidence type="ECO:0000256" key="7">
    <source>
        <dbReference type="ARBA" id="ARBA00023027"/>
    </source>
</evidence>
<evidence type="ECO:0000256" key="9">
    <source>
        <dbReference type="ARBA" id="ARBA00048126"/>
    </source>
</evidence>
<dbReference type="Pfam" id="PF00389">
    <property type="entry name" value="2-Hacid_dh"/>
    <property type="match status" value="1"/>
</dbReference>
<evidence type="ECO:0000256" key="1">
    <source>
        <dbReference type="ARBA" id="ARBA00003800"/>
    </source>
</evidence>
<dbReference type="EMBL" id="CADCUU010000293">
    <property type="protein sequence ID" value="CAA9418328.1"/>
    <property type="molecule type" value="Genomic_DNA"/>
</dbReference>
<evidence type="ECO:0000259" key="12">
    <source>
        <dbReference type="PROSITE" id="PS51671"/>
    </source>
</evidence>
<dbReference type="Pfam" id="PF01842">
    <property type="entry name" value="ACT"/>
    <property type="match status" value="1"/>
</dbReference>
<dbReference type="Gene3D" id="3.40.50.720">
    <property type="entry name" value="NAD(P)-binding Rossmann-like Domain"/>
    <property type="match status" value="2"/>
</dbReference>
<dbReference type="CDD" id="cd12173">
    <property type="entry name" value="PGDH_4"/>
    <property type="match status" value="1"/>
</dbReference>
<dbReference type="InterPro" id="IPR029753">
    <property type="entry name" value="D-isomer_DH_CS"/>
</dbReference>
<dbReference type="InterPro" id="IPR006236">
    <property type="entry name" value="PGDH"/>
</dbReference>
<protein>
    <recommendedName>
        <fullName evidence="4 11">D-3-phosphoglycerate dehydrogenase</fullName>
        <ecNumber evidence="11">1.1.1.95</ecNumber>
    </recommendedName>
</protein>
<evidence type="ECO:0000256" key="2">
    <source>
        <dbReference type="ARBA" id="ARBA00005216"/>
    </source>
</evidence>
<dbReference type="InterPro" id="IPR036291">
    <property type="entry name" value="NAD(P)-bd_dom_sf"/>
</dbReference>
<dbReference type="NCBIfam" id="TIGR01327">
    <property type="entry name" value="PGDH"/>
    <property type="match status" value="1"/>
</dbReference>
<dbReference type="GO" id="GO:0051287">
    <property type="term" value="F:NAD binding"/>
    <property type="evidence" value="ECO:0007669"/>
    <property type="project" value="UniProtKB-UniRule"/>
</dbReference>
<dbReference type="Gene3D" id="3.30.70.260">
    <property type="match status" value="1"/>
</dbReference>
<evidence type="ECO:0000256" key="11">
    <source>
        <dbReference type="RuleBase" id="RU363003"/>
    </source>
</evidence>
<dbReference type="SUPFAM" id="SSF143548">
    <property type="entry name" value="Serine metabolism enzymes domain"/>
    <property type="match status" value="1"/>
</dbReference>
<name>A0A6J4PK76_9RHOB</name>
<keyword evidence="7 11" id="KW-0520">NAD</keyword>
<dbReference type="GO" id="GO:0004617">
    <property type="term" value="F:phosphoglycerate dehydrogenase activity"/>
    <property type="evidence" value="ECO:0007669"/>
    <property type="project" value="UniProtKB-UniRule"/>
</dbReference>
<evidence type="ECO:0000256" key="8">
    <source>
        <dbReference type="ARBA" id="ARBA00023299"/>
    </source>
</evidence>
<dbReference type="InterPro" id="IPR050857">
    <property type="entry name" value="D-2-hydroxyacid_DH"/>
</dbReference>
<feature type="non-terminal residue" evidence="13">
    <location>
        <position position="1"/>
    </location>
</feature>
<dbReference type="PANTHER" id="PTHR42789">
    <property type="entry name" value="D-ISOMER SPECIFIC 2-HYDROXYACID DEHYDROGENASE FAMILY PROTEIN (AFU_ORTHOLOGUE AFUA_6G10090)"/>
    <property type="match status" value="1"/>
</dbReference>
<dbReference type="Pfam" id="PF19304">
    <property type="entry name" value="PGDH_inter"/>
    <property type="match status" value="1"/>
</dbReference>